<evidence type="ECO:0000256" key="2">
    <source>
        <dbReference type="PROSITE-ProRule" id="PRU00335"/>
    </source>
</evidence>
<reference evidence="4 5" key="1">
    <citation type="submission" date="2024-02" db="EMBL/GenBank/DDBJ databases">
        <title>The Genome Sequence of Enterococcus sp. DIV0159.</title>
        <authorList>
            <person name="Earl A."/>
            <person name="Manson A."/>
            <person name="Gilmore M."/>
            <person name="Sanders J."/>
            <person name="Shea T."/>
            <person name="Howe W."/>
            <person name="Livny J."/>
            <person name="Cuomo C."/>
            <person name="Neafsey D."/>
            <person name="Birren B."/>
        </authorList>
    </citation>
    <scope>NUCLEOTIDE SEQUENCE [LARGE SCALE GENOMIC DNA]</scope>
    <source>
        <strain evidence="4 5">665A</strain>
    </source>
</reference>
<gene>
    <name evidence="4" type="ORF">JZO67_002710</name>
</gene>
<keyword evidence="5" id="KW-1185">Reference proteome</keyword>
<sequence length="211" mass="24436">MKREEKSKQSKAKIIQAAFSLFASKGYDATSTQDIIELSGLSRGAMYHHFKSKEEILRSLMNEIYTQTSDFLEELVADQTLSAKEKITKIIMNSGDDYMRRQLAQASWVEKVPFALLESIRNLNDYVAPQVTKIVKQGIENGEYTCDYPEALSETLLFIVEIWLDPTIIKREYAEICNRFDFLYLLLQKLEVPLIDEEDIQKFKAIFKPNE</sequence>
<comment type="caution">
    <text evidence="4">The sequence shown here is derived from an EMBL/GenBank/DDBJ whole genome shotgun (WGS) entry which is preliminary data.</text>
</comment>
<dbReference type="PROSITE" id="PS01081">
    <property type="entry name" value="HTH_TETR_1"/>
    <property type="match status" value="1"/>
</dbReference>
<dbReference type="InterPro" id="IPR001647">
    <property type="entry name" value="HTH_TetR"/>
</dbReference>
<dbReference type="Proteomes" id="UP000664357">
    <property type="component" value="Unassembled WGS sequence"/>
</dbReference>
<evidence type="ECO:0000313" key="4">
    <source>
        <dbReference type="EMBL" id="MEO1770757.1"/>
    </source>
</evidence>
<dbReference type="EMBL" id="JAFREL020000002">
    <property type="protein sequence ID" value="MEO1770757.1"/>
    <property type="molecule type" value="Genomic_DNA"/>
</dbReference>
<dbReference type="SUPFAM" id="SSF46689">
    <property type="entry name" value="Homeodomain-like"/>
    <property type="match status" value="1"/>
</dbReference>
<proteinExistence type="predicted"/>
<evidence type="ECO:0000259" key="3">
    <source>
        <dbReference type="PROSITE" id="PS50977"/>
    </source>
</evidence>
<organism evidence="4 5">
    <name type="scientific">Candidatus Enterococcus ferrettii</name>
    <dbReference type="NCBI Taxonomy" id="2815324"/>
    <lineage>
        <taxon>Bacteria</taxon>
        <taxon>Bacillati</taxon>
        <taxon>Bacillota</taxon>
        <taxon>Bacilli</taxon>
        <taxon>Lactobacillales</taxon>
        <taxon>Enterococcaceae</taxon>
        <taxon>Enterococcus</taxon>
    </lineage>
</organism>
<evidence type="ECO:0000313" key="5">
    <source>
        <dbReference type="Proteomes" id="UP000664357"/>
    </source>
</evidence>
<dbReference type="RefSeq" id="WP_207701706.1">
    <property type="nucleotide sequence ID" value="NZ_JAFREL020000002.1"/>
</dbReference>
<accession>A0ABV0ESG9</accession>
<dbReference type="InterPro" id="IPR050624">
    <property type="entry name" value="HTH-type_Tx_Regulator"/>
</dbReference>
<dbReference type="PANTHER" id="PTHR43479">
    <property type="entry name" value="ACREF/ENVCD OPERON REPRESSOR-RELATED"/>
    <property type="match status" value="1"/>
</dbReference>
<feature type="domain" description="HTH tetR-type" evidence="3">
    <location>
        <begin position="8"/>
        <end position="68"/>
    </location>
</feature>
<dbReference type="Gene3D" id="1.10.357.10">
    <property type="entry name" value="Tetracycline Repressor, domain 2"/>
    <property type="match status" value="1"/>
</dbReference>
<evidence type="ECO:0000256" key="1">
    <source>
        <dbReference type="ARBA" id="ARBA00023125"/>
    </source>
</evidence>
<dbReference type="PANTHER" id="PTHR43479:SF11">
    <property type="entry name" value="ACREF_ENVCD OPERON REPRESSOR-RELATED"/>
    <property type="match status" value="1"/>
</dbReference>
<dbReference type="PRINTS" id="PR00455">
    <property type="entry name" value="HTHTETR"/>
</dbReference>
<feature type="DNA-binding region" description="H-T-H motif" evidence="2">
    <location>
        <begin position="31"/>
        <end position="50"/>
    </location>
</feature>
<keyword evidence="1 2" id="KW-0238">DNA-binding</keyword>
<name>A0ABV0ESG9_9ENTE</name>
<dbReference type="InterPro" id="IPR023772">
    <property type="entry name" value="DNA-bd_HTH_TetR-type_CS"/>
</dbReference>
<dbReference type="InterPro" id="IPR009057">
    <property type="entry name" value="Homeodomain-like_sf"/>
</dbReference>
<dbReference type="PROSITE" id="PS50977">
    <property type="entry name" value="HTH_TETR_2"/>
    <property type="match status" value="1"/>
</dbReference>
<protein>
    <recommendedName>
        <fullName evidence="3">HTH tetR-type domain-containing protein</fullName>
    </recommendedName>
</protein>
<dbReference type="Pfam" id="PF00440">
    <property type="entry name" value="TetR_N"/>
    <property type="match status" value="1"/>
</dbReference>